<organism evidence="1 2">
    <name type="scientific">Pseudonocardia charpentierae</name>
    <dbReference type="NCBI Taxonomy" id="3075545"/>
    <lineage>
        <taxon>Bacteria</taxon>
        <taxon>Bacillati</taxon>
        <taxon>Actinomycetota</taxon>
        <taxon>Actinomycetes</taxon>
        <taxon>Pseudonocardiales</taxon>
        <taxon>Pseudonocardiaceae</taxon>
        <taxon>Pseudonocardia</taxon>
    </lineage>
</organism>
<dbReference type="RefSeq" id="WP_311555043.1">
    <property type="nucleotide sequence ID" value="NZ_JAVREJ010000003.1"/>
</dbReference>
<proteinExistence type="predicted"/>
<reference evidence="2" key="1">
    <citation type="submission" date="2023-07" db="EMBL/GenBank/DDBJ databases">
        <title>30 novel species of actinomycetes from the DSMZ collection.</title>
        <authorList>
            <person name="Nouioui I."/>
        </authorList>
    </citation>
    <scope>NUCLEOTIDE SEQUENCE [LARGE SCALE GENOMIC DNA]</scope>
    <source>
        <strain evidence="2">DSM 45834</strain>
    </source>
</reference>
<comment type="caution">
    <text evidence="1">The sequence shown here is derived from an EMBL/GenBank/DDBJ whole genome shotgun (WGS) entry which is preliminary data.</text>
</comment>
<dbReference type="Gene3D" id="3.30.70.270">
    <property type="match status" value="1"/>
</dbReference>
<dbReference type="EMBL" id="JAVREJ010000003">
    <property type="protein sequence ID" value="MDT0349068.1"/>
    <property type="molecule type" value="Genomic_DNA"/>
</dbReference>
<keyword evidence="2" id="KW-1185">Reference proteome</keyword>
<gene>
    <name evidence="1" type="ORF">RM445_05965</name>
</gene>
<evidence type="ECO:0000313" key="1">
    <source>
        <dbReference type="EMBL" id="MDT0349068.1"/>
    </source>
</evidence>
<name>A0ABU2N564_9PSEU</name>
<protein>
    <recommendedName>
        <fullName evidence="3">GGDEF domain-containing protein</fullName>
    </recommendedName>
</protein>
<evidence type="ECO:0000313" key="2">
    <source>
        <dbReference type="Proteomes" id="UP001183202"/>
    </source>
</evidence>
<dbReference type="InterPro" id="IPR043128">
    <property type="entry name" value="Rev_trsase/Diguanyl_cyclase"/>
</dbReference>
<accession>A0ABU2N564</accession>
<evidence type="ECO:0008006" key="3">
    <source>
        <dbReference type="Google" id="ProtNLM"/>
    </source>
</evidence>
<dbReference type="Proteomes" id="UP001183202">
    <property type="component" value="Unassembled WGS sequence"/>
</dbReference>
<sequence length="46" mass="5020">MERLHHDPSTPPALVAAADKAVYRAKRGGQNRVLTATEKDLPAPIR</sequence>